<dbReference type="PaxDb" id="55529-EKX39612"/>
<accession>L1IU19</accession>
<dbReference type="Proteomes" id="UP000011087">
    <property type="component" value="Unassembled WGS sequence"/>
</dbReference>
<dbReference type="RefSeq" id="XP_005826592.1">
    <property type="nucleotide sequence ID" value="XM_005826535.1"/>
</dbReference>
<feature type="compositionally biased region" description="Low complexity" evidence="1">
    <location>
        <begin position="15"/>
        <end position="47"/>
    </location>
</feature>
<feature type="transmembrane region" description="Helical" evidence="2">
    <location>
        <begin position="53"/>
        <end position="72"/>
    </location>
</feature>
<evidence type="ECO:0000313" key="5">
    <source>
        <dbReference type="Proteomes" id="UP000011087"/>
    </source>
</evidence>
<dbReference type="KEGG" id="gtt:GUITHDRAFT_143390"/>
<dbReference type="EnsemblProtists" id="EKX39612">
    <property type="protein sequence ID" value="EKX39612"/>
    <property type="gene ID" value="GUITHDRAFT_143390"/>
</dbReference>
<gene>
    <name evidence="3" type="ORF">GUITHDRAFT_143390</name>
</gene>
<organism evidence="3">
    <name type="scientific">Guillardia theta (strain CCMP2712)</name>
    <name type="common">Cryptophyte</name>
    <dbReference type="NCBI Taxonomy" id="905079"/>
    <lineage>
        <taxon>Eukaryota</taxon>
        <taxon>Cryptophyceae</taxon>
        <taxon>Pyrenomonadales</taxon>
        <taxon>Geminigeraceae</taxon>
        <taxon>Guillardia</taxon>
    </lineage>
</organism>
<reference evidence="3 5" key="1">
    <citation type="journal article" date="2012" name="Nature">
        <title>Algal genomes reveal evolutionary mosaicism and the fate of nucleomorphs.</title>
        <authorList>
            <consortium name="DOE Joint Genome Institute"/>
            <person name="Curtis B.A."/>
            <person name="Tanifuji G."/>
            <person name="Burki F."/>
            <person name="Gruber A."/>
            <person name="Irimia M."/>
            <person name="Maruyama S."/>
            <person name="Arias M.C."/>
            <person name="Ball S.G."/>
            <person name="Gile G.H."/>
            <person name="Hirakawa Y."/>
            <person name="Hopkins J.F."/>
            <person name="Kuo A."/>
            <person name="Rensing S.A."/>
            <person name="Schmutz J."/>
            <person name="Symeonidi A."/>
            <person name="Elias M."/>
            <person name="Eveleigh R.J."/>
            <person name="Herman E.K."/>
            <person name="Klute M.J."/>
            <person name="Nakayama T."/>
            <person name="Obornik M."/>
            <person name="Reyes-Prieto A."/>
            <person name="Armbrust E.V."/>
            <person name="Aves S.J."/>
            <person name="Beiko R.G."/>
            <person name="Coutinho P."/>
            <person name="Dacks J.B."/>
            <person name="Durnford D.G."/>
            <person name="Fast N.M."/>
            <person name="Green B.R."/>
            <person name="Grisdale C.J."/>
            <person name="Hempel F."/>
            <person name="Henrissat B."/>
            <person name="Hoppner M.P."/>
            <person name="Ishida K."/>
            <person name="Kim E."/>
            <person name="Koreny L."/>
            <person name="Kroth P.G."/>
            <person name="Liu Y."/>
            <person name="Malik S.B."/>
            <person name="Maier U.G."/>
            <person name="McRose D."/>
            <person name="Mock T."/>
            <person name="Neilson J.A."/>
            <person name="Onodera N.T."/>
            <person name="Poole A.M."/>
            <person name="Pritham E.J."/>
            <person name="Richards T.A."/>
            <person name="Rocap G."/>
            <person name="Roy S.W."/>
            <person name="Sarai C."/>
            <person name="Schaack S."/>
            <person name="Shirato S."/>
            <person name="Slamovits C.H."/>
            <person name="Spencer D.F."/>
            <person name="Suzuki S."/>
            <person name="Worden A.Z."/>
            <person name="Zauner S."/>
            <person name="Barry K."/>
            <person name="Bell C."/>
            <person name="Bharti A.K."/>
            <person name="Crow J.A."/>
            <person name="Grimwood J."/>
            <person name="Kramer R."/>
            <person name="Lindquist E."/>
            <person name="Lucas S."/>
            <person name="Salamov A."/>
            <person name="McFadden G.I."/>
            <person name="Lane C.E."/>
            <person name="Keeling P.J."/>
            <person name="Gray M.W."/>
            <person name="Grigoriev I.V."/>
            <person name="Archibald J.M."/>
        </authorList>
    </citation>
    <scope>NUCLEOTIDE SEQUENCE</scope>
    <source>
        <strain evidence="3 5">CCMP2712</strain>
    </source>
</reference>
<evidence type="ECO:0000313" key="4">
    <source>
        <dbReference type="EnsemblProtists" id="EKX39612"/>
    </source>
</evidence>
<keyword evidence="2" id="KW-0812">Transmembrane</keyword>
<keyword evidence="2" id="KW-1133">Transmembrane helix</keyword>
<evidence type="ECO:0000256" key="1">
    <source>
        <dbReference type="SAM" id="MobiDB-lite"/>
    </source>
</evidence>
<dbReference type="AlphaFoldDB" id="L1IU19"/>
<reference evidence="5" key="2">
    <citation type="submission" date="2012-11" db="EMBL/GenBank/DDBJ databases">
        <authorList>
            <person name="Kuo A."/>
            <person name="Curtis B.A."/>
            <person name="Tanifuji G."/>
            <person name="Burki F."/>
            <person name="Gruber A."/>
            <person name="Irimia M."/>
            <person name="Maruyama S."/>
            <person name="Arias M.C."/>
            <person name="Ball S.G."/>
            <person name="Gile G.H."/>
            <person name="Hirakawa Y."/>
            <person name="Hopkins J.F."/>
            <person name="Rensing S.A."/>
            <person name="Schmutz J."/>
            <person name="Symeonidi A."/>
            <person name="Elias M."/>
            <person name="Eveleigh R.J."/>
            <person name="Herman E.K."/>
            <person name="Klute M.J."/>
            <person name="Nakayama T."/>
            <person name="Obornik M."/>
            <person name="Reyes-Prieto A."/>
            <person name="Armbrust E.V."/>
            <person name="Aves S.J."/>
            <person name="Beiko R.G."/>
            <person name="Coutinho P."/>
            <person name="Dacks J.B."/>
            <person name="Durnford D.G."/>
            <person name="Fast N.M."/>
            <person name="Green B.R."/>
            <person name="Grisdale C."/>
            <person name="Hempe F."/>
            <person name="Henrissat B."/>
            <person name="Hoppner M.P."/>
            <person name="Ishida K.-I."/>
            <person name="Kim E."/>
            <person name="Koreny L."/>
            <person name="Kroth P.G."/>
            <person name="Liu Y."/>
            <person name="Malik S.-B."/>
            <person name="Maier U.G."/>
            <person name="McRose D."/>
            <person name="Mock T."/>
            <person name="Neilson J.A."/>
            <person name="Onodera N.T."/>
            <person name="Poole A.M."/>
            <person name="Pritham E.J."/>
            <person name="Richards T.A."/>
            <person name="Rocap G."/>
            <person name="Roy S.W."/>
            <person name="Sarai C."/>
            <person name="Schaack S."/>
            <person name="Shirato S."/>
            <person name="Slamovits C.H."/>
            <person name="Spencer D.F."/>
            <person name="Suzuki S."/>
            <person name="Worden A.Z."/>
            <person name="Zauner S."/>
            <person name="Barry K."/>
            <person name="Bell C."/>
            <person name="Bharti A.K."/>
            <person name="Crow J.A."/>
            <person name="Grimwood J."/>
            <person name="Kramer R."/>
            <person name="Lindquist E."/>
            <person name="Lucas S."/>
            <person name="Salamov A."/>
            <person name="McFadden G.I."/>
            <person name="Lane C.E."/>
            <person name="Keeling P.J."/>
            <person name="Gray M.W."/>
            <person name="Grigoriev I.V."/>
            <person name="Archibald J.M."/>
        </authorList>
    </citation>
    <scope>NUCLEOTIDE SEQUENCE</scope>
    <source>
        <strain evidence="5">CCMP2712</strain>
    </source>
</reference>
<feature type="region of interest" description="Disordered" evidence="1">
    <location>
        <begin position="1"/>
        <end position="48"/>
    </location>
</feature>
<feature type="compositionally biased region" description="Polar residues" evidence="1">
    <location>
        <begin position="1"/>
        <end position="11"/>
    </location>
</feature>
<evidence type="ECO:0000313" key="3">
    <source>
        <dbReference type="EMBL" id="EKX39612.1"/>
    </source>
</evidence>
<evidence type="ECO:0000256" key="2">
    <source>
        <dbReference type="SAM" id="Phobius"/>
    </source>
</evidence>
<dbReference type="GeneID" id="17296390"/>
<dbReference type="HOGENOM" id="CLU_2019643_0_0_1"/>
<protein>
    <submittedName>
        <fullName evidence="3 4">Uncharacterized protein</fullName>
    </submittedName>
</protein>
<sequence length="132" mass="14098">MSGTGMEQTMSWLRGGSSSYSGGKSSYSSSKGGGSSSSSGGYSTGGTNTTTKIVLITIGVVVWVMISSWWIYKRVYLPWKETKDAQKQVAEMQAAADNKVETVDTGNLPIDVFELDPQQAHAYCGLDPANKI</sequence>
<keyword evidence="2" id="KW-0472">Membrane</keyword>
<name>L1IU19_GUITC</name>
<dbReference type="EMBL" id="JH993038">
    <property type="protein sequence ID" value="EKX39612.1"/>
    <property type="molecule type" value="Genomic_DNA"/>
</dbReference>
<proteinExistence type="predicted"/>
<reference evidence="4" key="3">
    <citation type="submission" date="2015-06" db="UniProtKB">
        <authorList>
            <consortium name="EnsemblProtists"/>
        </authorList>
    </citation>
    <scope>IDENTIFICATION</scope>
</reference>
<keyword evidence="5" id="KW-1185">Reference proteome</keyword>